<organism evidence="10 11">
    <name type="scientific">Schleiferilactobacillus shenzhenensis LY-73</name>
    <dbReference type="NCBI Taxonomy" id="1231336"/>
    <lineage>
        <taxon>Bacteria</taxon>
        <taxon>Bacillati</taxon>
        <taxon>Bacillota</taxon>
        <taxon>Bacilli</taxon>
        <taxon>Lactobacillales</taxon>
        <taxon>Lactobacillaceae</taxon>
        <taxon>Schleiferilactobacillus</taxon>
    </lineage>
</organism>
<dbReference type="OrthoDB" id="1649937at2"/>
<dbReference type="eggNOG" id="COG3715">
    <property type="taxonomic scope" value="Bacteria"/>
</dbReference>
<evidence type="ECO:0000256" key="4">
    <source>
        <dbReference type="ARBA" id="ARBA00022597"/>
    </source>
</evidence>
<dbReference type="AlphaFoldDB" id="U4TLK0"/>
<keyword evidence="4" id="KW-0762">Sugar transport</keyword>
<keyword evidence="7 9" id="KW-1133">Transmembrane helix</keyword>
<dbReference type="HOGENOM" id="CLU_069101_2_0_9"/>
<evidence type="ECO:0000256" key="8">
    <source>
        <dbReference type="ARBA" id="ARBA00023136"/>
    </source>
</evidence>
<evidence type="ECO:0000256" key="6">
    <source>
        <dbReference type="ARBA" id="ARBA00022692"/>
    </source>
</evidence>
<reference evidence="11" key="1">
    <citation type="journal article" date="2013" name="Genome Announc.">
        <title>Whole-Genome Sequencing of Lactobacillus shenzhenensis Strain LY-73T.</title>
        <authorList>
            <person name="Lin Z."/>
            <person name="Liu Z."/>
            <person name="Yang R."/>
            <person name="Zou Y."/>
            <person name="Wan D."/>
            <person name="Chen J."/>
            <person name="Guo M."/>
            <person name="Zhao J."/>
            <person name="Fang C."/>
            <person name="Yang R."/>
            <person name="Liu F."/>
        </authorList>
    </citation>
    <scope>NUCLEOTIDE SEQUENCE [LARGE SCALE GENOMIC DNA]</scope>
    <source>
        <strain evidence="11">LY-73</strain>
    </source>
</reference>
<dbReference type="EMBL" id="KI271589">
    <property type="protein sequence ID" value="ERL65079.1"/>
    <property type="molecule type" value="Genomic_DNA"/>
</dbReference>
<evidence type="ECO:0000256" key="7">
    <source>
        <dbReference type="ARBA" id="ARBA00022989"/>
    </source>
</evidence>
<accession>U4TLK0</accession>
<dbReference type="STRING" id="1231336.L248_3017"/>
<feature type="transmembrane region" description="Helical" evidence="9">
    <location>
        <begin position="175"/>
        <end position="198"/>
    </location>
</feature>
<proteinExistence type="predicted"/>
<comment type="subcellular location">
    <subcellularLocation>
        <location evidence="1">Cell membrane</location>
        <topology evidence="1">Multi-pass membrane protein</topology>
    </subcellularLocation>
</comment>
<dbReference type="InterPro" id="IPR004700">
    <property type="entry name" value="PTS_IIC_man"/>
</dbReference>
<keyword evidence="11" id="KW-1185">Reference proteome</keyword>
<dbReference type="PANTHER" id="PTHR32502:SF8">
    <property type="entry name" value="N-ACETYLGALACTOSAMINE PERMEASE IIC COMPONENT 1"/>
    <property type="match status" value="1"/>
</dbReference>
<dbReference type="Proteomes" id="UP000030647">
    <property type="component" value="Unassembled WGS sequence"/>
</dbReference>
<dbReference type="InterPro" id="IPR050303">
    <property type="entry name" value="GatZ_KbaZ_carbometab"/>
</dbReference>
<dbReference type="Pfam" id="PF03609">
    <property type="entry name" value="EII-Sor"/>
    <property type="match status" value="1"/>
</dbReference>
<evidence type="ECO:0000256" key="9">
    <source>
        <dbReference type="SAM" id="Phobius"/>
    </source>
</evidence>
<feature type="transmembrane region" description="Helical" evidence="9">
    <location>
        <begin position="205"/>
        <end position="236"/>
    </location>
</feature>
<feature type="transmembrane region" description="Helical" evidence="9">
    <location>
        <begin position="20"/>
        <end position="40"/>
    </location>
</feature>
<dbReference type="RefSeq" id="WP_022529602.1">
    <property type="nucleotide sequence ID" value="NZ_KI271589.1"/>
</dbReference>
<keyword evidence="2" id="KW-0813">Transport</keyword>
<dbReference type="PANTHER" id="PTHR32502">
    <property type="entry name" value="N-ACETYLGALACTOSAMINE PERMEASE II COMPONENT-RELATED"/>
    <property type="match status" value="1"/>
</dbReference>
<dbReference type="GO" id="GO:0005886">
    <property type="term" value="C:plasma membrane"/>
    <property type="evidence" value="ECO:0007669"/>
    <property type="project" value="UniProtKB-SubCell"/>
</dbReference>
<feature type="transmembrane region" description="Helical" evidence="9">
    <location>
        <begin position="142"/>
        <end position="163"/>
    </location>
</feature>
<gene>
    <name evidence="10" type="primary">agaW</name>
    <name evidence="10" type="ORF">L248_3017</name>
</gene>
<name>U4TLK0_9LACO</name>
<keyword evidence="8 9" id="KW-0472">Membrane</keyword>
<dbReference type="PROSITE" id="PS51106">
    <property type="entry name" value="PTS_EIIC_TYPE_4"/>
    <property type="match status" value="1"/>
</dbReference>
<evidence type="ECO:0000256" key="3">
    <source>
        <dbReference type="ARBA" id="ARBA00022475"/>
    </source>
</evidence>
<protein>
    <submittedName>
        <fullName evidence="10">AgaW</fullName>
    </submittedName>
</protein>
<feature type="transmembrane region" description="Helical" evidence="9">
    <location>
        <begin position="47"/>
        <end position="67"/>
    </location>
</feature>
<keyword evidence="5" id="KW-0598">Phosphotransferase system</keyword>
<evidence type="ECO:0000256" key="5">
    <source>
        <dbReference type="ARBA" id="ARBA00022683"/>
    </source>
</evidence>
<keyword evidence="6 9" id="KW-0812">Transmembrane</keyword>
<sequence>MFVNALMVGTALTIQKWGDWYGSLGFNRPMVAGTIVGLLLGHPTQGIMIGAALELVYLGSISLGGVMPQDFGMGSVFGTAFGILLSSKTSVAIALSLPISMLGTLLYQLFKIWATALVPRFEAHLKEHNIKAFNRLWQIQRAVYLTMWFLLGFVGIMAGTNAIKALVNAIPQPIMNGLTVAAGMLPAVGIALLMITLWNKKLAPWFFLGFGLVAFFKGTMIEVAFIGICIAVLVAVGDLANRHNSGNNGHPQQPINAAASDESVEEDFLND</sequence>
<evidence type="ECO:0000313" key="10">
    <source>
        <dbReference type="EMBL" id="ERL65079.1"/>
    </source>
</evidence>
<keyword evidence="3" id="KW-1003">Cell membrane</keyword>
<evidence type="ECO:0000256" key="1">
    <source>
        <dbReference type="ARBA" id="ARBA00004651"/>
    </source>
</evidence>
<evidence type="ECO:0000256" key="2">
    <source>
        <dbReference type="ARBA" id="ARBA00022448"/>
    </source>
</evidence>
<evidence type="ECO:0000313" key="11">
    <source>
        <dbReference type="Proteomes" id="UP000030647"/>
    </source>
</evidence>
<dbReference type="GO" id="GO:0009401">
    <property type="term" value="P:phosphoenolpyruvate-dependent sugar phosphotransferase system"/>
    <property type="evidence" value="ECO:0007669"/>
    <property type="project" value="UniProtKB-KW"/>
</dbReference>